<name>A0A9W9YX26_9CNID</name>
<reference evidence="1" key="1">
    <citation type="submission" date="2023-01" db="EMBL/GenBank/DDBJ databases">
        <title>Genome assembly of the deep-sea coral Lophelia pertusa.</title>
        <authorList>
            <person name="Herrera S."/>
            <person name="Cordes E."/>
        </authorList>
    </citation>
    <scope>NUCLEOTIDE SEQUENCE</scope>
    <source>
        <strain evidence="1">USNM1676648</strain>
        <tissue evidence="1">Polyp</tissue>
    </source>
</reference>
<accession>A0A9W9YX26</accession>
<dbReference type="Proteomes" id="UP001163046">
    <property type="component" value="Unassembled WGS sequence"/>
</dbReference>
<proteinExistence type="predicted"/>
<dbReference type="OrthoDB" id="760868at2759"/>
<sequence length="115" mass="12872">MNVVVQHVLKKAVCAAIQYKGLSLGGQNDDELVEQMLTESSVQEDQQCNAAKLLEVTILQCHGHIDQVTPPHVPSSLALRCGQRLLLRLFVPLSCGFPSTLKQHWERLTREVEEK</sequence>
<organism evidence="1 2">
    <name type="scientific">Desmophyllum pertusum</name>
    <dbReference type="NCBI Taxonomy" id="174260"/>
    <lineage>
        <taxon>Eukaryota</taxon>
        <taxon>Metazoa</taxon>
        <taxon>Cnidaria</taxon>
        <taxon>Anthozoa</taxon>
        <taxon>Hexacorallia</taxon>
        <taxon>Scleractinia</taxon>
        <taxon>Caryophylliina</taxon>
        <taxon>Caryophylliidae</taxon>
        <taxon>Desmophyllum</taxon>
    </lineage>
</organism>
<dbReference type="AlphaFoldDB" id="A0A9W9YX26"/>
<dbReference type="EMBL" id="MU826853">
    <property type="protein sequence ID" value="KAJ7370960.1"/>
    <property type="molecule type" value="Genomic_DNA"/>
</dbReference>
<protein>
    <submittedName>
        <fullName evidence="1">Importin-7</fullName>
    </submittedName>
</protein>
<keyword evidence="2" id="KW-1185">Reference proteome</keyword>
<gene>
    <name evidence="1" type="primary">IPO7_3</name>
    <name evidence="1" type="ORF">OS493_028572</name>
</gene>
<evidence type="ECO:0000313" key="1">
    <source>
        <dbReference type="EMBL" id="KAJ7370960.1"/>
    </source>
</evidence>
<evidence type="ECO:0000313" key="2">
    <source>
        <dbReference type="Proteomes" id="UP001163046"/>
    </source>
</evidence>
<comment type="caution">
    <text evidence="1">The sequence shown here is derived from an EMBL/GenBank/DDBJ whole genome shotgun (WGS) entry which is preliminary data.</text>
</comment>